<proteinExistence type="predicted"/>
<keyword evidence="2" id="KW-1185">Reference proteome</keyword>
<gene>
    <name evidence="1" type="ORF">PoB_006458500</name>
</gene>
<organism evidence="1 2">
    <name type="scientific">Plakobranchus ocellatus</name>
    <dbReference type="NCBI Taxonomy" id="259542"/>
    <lineage>
        <taxon>Eukaryota</taxon>
        <taxon>Metazoa</taxon>
        <taxon>Spiralia</taxon>
        <taxon>Lophotrochozoa</taxon>
        <taxon>Mollusca</taxon>
        <taxon>Gastropoda</taxon>
        <taxon>Heterobranchia</taxon>
        <taxon>Euthyneura</taxon>
        <taxon>Panpulmonata</taxon>
        <taxon>Sacoglossa</taxon>
        <taxon>Placobranchoidea</taxon>
        <taxon>Plakobranchidae</taxon>
        <taxon>Plakobranchus</taxon>
    </lineage>
</organism>
<dbReference type="Proteomes" id="UP000735302">
    <property type="component" value="Unassembled WGS sequence"/>
</dbReference>
<comment type="caution">
    <text evidence="1">The sequence shown here is derived from an EMBL/GenBank/DDBJ whole genome shotgun (WGS) entry which is preliminary data.</text>
</comment>
<name>A0AAV4D1V0_9GAST</name>
<evidence type="ECO:0000313" key="2">
    <source>
        <dbReference type="Proteomes" id="UP000735302"/>
    </source>
</evidence>
<dbReference type="EMBL" id="BLXT01007309">
    <property type="protein sequence ID" value="GFO38080.1"/>
    <property type="molecule type" value="Genomic_DNA"/>
</dbReference>
<dbReference type="AlphaFoldDB" id="A0AAV4D1V0"/>
<evidence type="ECO:0000313" key="1">
    <source>
        <dbReference type="EMBL" id="GFO38080.1"/>
    </source>
</evidence>
<protein>
    <submittedName>
        <fullName evidence="1">Uncharacterized protein</fullName>
    </submittedName>
</protein>
<sequence>MKWENGIKVWTHLTKDSQTAAENREIVKTSPKSVPTTFPWTTGWLKVKVTVINNCEVRNRQKIPKKCPNDLPLDHGMVESEGEPLHCKSYVPLDVDYVLF</sequence>
<reference evidence="1 2" key="1">
    <citation type="journal article" date="2021" name="Elife">
        <title>Chloroplast acquisition without the gene transfer in kleptoplastic sea slugs, Plakobranchus ocellatus.</title>
        <authorList>
            <person name="Maeda T."/>
            <person name="Takahashi S."/>
            <person name="Yoshida T."/>
            <person name="Shimamura S."/>
            <person name="Takaki Y."/>
            <person name="Nagai Y."/>
            <person name="Toyoda A."/>
            <person name="Suzuki Y."/>
            <person name="Arimoto A."/>
            <person name="Ishii H."/>
            <person name="Satoh N."/>
            <person name="Nishiyama T."/>
            <person name="Hasebe M."/>
            <person name="Maruyama T."/>
            <person name="Minagawa J."/>
            <person name="Obokata J."/>
            <person name="Shigenobu S."/>
        </authorList>
    </citation>
    <scope>NUCLEOTIDE SEQUENCE [LARGE SCALE GENOMIC DNA]</scope>
</reference>
<accession>A0AAV4D1V0</accession>